<keyword evidence="2" id="KW-1185">Reference proteome</keyword>
<evidence type="ECO:0000313" key="1">
    <source>
        <dbReference type="EMBL" id="KGM10748.1"/>
    </source>
</evidence>
<dbReference type="Pfam" id="PF10739">
    <property type="entry name" value="DUF2550"/>
    <property type="match status" value="1"/>
</dbReference>
<accession>A0A0A0BQL6</accession>
<dbReference type="EMBL" id="AXCY01000040">
    <property type="protein sequence ID" value="KGM10748.1"/>
    <property type="molecule type" value="Genomic_DNA"/>
</dbReference>
<name>A0A0A0BQL6_9CELL</name>
<dbReference type="OrthoDB" id="3267160at2"/>
<organism evidence="1 2">
    <name type="scientific">Cellulomonas carbonis T26</name>
    <dbReference type="NCBI Taxonomy" id="947969"/>
    <lineage>
        <taxon>Bacteria</taxon>
        <taxon>Bacillati</taxon>
        <taxon>Actinomycetota</taxon>
        <taxon>Actinomycetes</taxon>
        <taxon>Micrococcales</taxon>
        <taxon>Cellulomonadaceae</taxon>
        <taxon>Cellulomonas</taxon>
    </lineage>
</organism>
<reference evidence="1 2" key="2">
    <citation type="journal article" date="2015" name="Stand. Genomic Sci.">
        <title>Draft genome sequence of Cellulomonas carbonis T26(T) and comparative analysis of six Cellulomonas genomes.</title>
        <authorList>
            <person name="Zhuang W."/>
            <person name="Zhang S."/>
            <person name="Xia X."/>
            <person name="Wang G."/>
        </authorList>
    </citation>
    <scope>NUCLEOTIDE SEQUENCE [LARGE SCALE GENOMIC DNA]</scope>
    <source>
        <strain evidence="1 2">T26</strain>
    </source>
</reference>
<proteinExistence type="predicted"/>
<protein>
    <recommendedName>
        <fullName evidence="3">DUF2550 family protein</fullName>
    </recommendedName>
</protein>
<gene>
    <name evidence="1" type="ORF">N868_13915</name>
</gene>
<dbReference type="InterPro" id="IPR019675">
    <property type="entry name" value="DUF2550"/>
</dbReference>
<comment type="caution">
    <text evidence="1">The sequence shown here is derived from an EMBL/GenBank/DDBJ whole genome shotgun (WGS) entry which is preliminary data.</text>
</comment>
<dbReference type="AlphaFoldDB" id="A0A0A0BQL6"/>
<reference evidence="1 2" key="1">
    <citation type="submission" date="2013-08" db="EMBL/GenBank/DDBJ databases">
        <title>Genome sequencing of Cellulomonas carbonis T26.</title>
        <authorList>
            <person name="Chen F."/>
            <person name="Li Y."/>
            <person name="Wang G."/>
        </authorList>
    </citation>
    <scope>NUCLEOTIDE SEQUENCE [LARGE SCALE GENOMIC DNA]</scope>
    <source>
        <strain evidence="1 2">T26</strain>
    </source>
</reference>
<evidence type="ECO:0000313" key="2">
    <source>
        <dbReference type="Proteomes" id="UP000029839"/>
    </source>
</evidence>
<dbReference type="RefSeq" id="WP_043606477.1">
    <property type="nucleotide sequence ID" value="NZ_AXCY01000040.1"/>
</dbReference>
<evidence type="ECO:0008006" key="3">
    <source>
        <dbReference type="Google" id="ProtNLM"/>
    </source>
</evidence>
<sequence length="140" mass="15022">MLAALLGVGALLLVAATVVGLFLSRQSTLSGRVGSFSCGLRVDDGDEGAWTSGIAQYATGRLVWWRVLSLAPRPARTWSRTELTLAERIATDEVDHHGQPLVRVRCTHGAQSFQLLMTEPACAGLVSWLESGPRPVGRVI</sequence>
<dbReference type="Proteomes" id="UP000029839">
    <property type="component" value="Unassembled WGS sequence"/>
</dbReference>